<dbReference type="Proteomes" id="UP000471501">
    <property type="component" value="Unassembled WGS sequence"/>
</dbReference>
<dbReference type="GO" id="GO:0016887">
    <property type="term" value="F:ATP hydrolysis activity"/>
    <property type="evidence" value="ECO:0007669"/>
    <property type="project" value="InterPro"/>
</dbReference>
<dbReference type="InterPro" id="IPR027417">
    <property type="entry name" value="P-loop_NTPase"/>
</dbReference>
<dbReference type="RefSeq" id="WP_160375805.1">
    <property type="nucleotide sequence ID" value="NZ_WSTB01000009.1"/>
</dbReference>
<dbReference type="InterPro" id="IPR003959">
    <property type="entry name" value="ATPase_AAA_core"/>
</dbReference>
<dbReference type="GO" id="GO:0000731">
    <property type="term" value="P:DNA synthesis involved in DNA repair"/>
    <property type="evidence" value="ECO:0007669"/>
    <property type="project" value="TreeGrafter"/>
</dbReference>
<dbReference type="PANTHER" id="PTHR32182">
    <property type="entry name" value="DNA REPLICATION AND REPAIR PROTEIN RECF"/>
    <property type="match status" value="1"/>
</dbReference>
<dbReference type="AlphaFoldDB" id="A0A6I4NW70"/>
<reference evidence="2 3" key="1">
    <citation type="submission" date="2019-12" db="EMBL/GenBank/DDBJ databases">
        <authorList>
            <person name="Kim Y.S."/>
        </authorList>
    </citation>
    <scope>NUCLEOTIDE SEQUENCE [LARGE SCALE GENOMIC DNA]</scope>
    <source>
        <strain evidence="2 3">GA093</strain>
    </source>
</reference>
<name>A0A6I4NW70_9FLAO</name>
<organism evidence="2 3">
    <name type="scientific">Flavobacterium hydrocarbonoxydans</name>
    <dbReference type="NCBI Taxonomy" id="2683249"/>
    <lineage>
        <taxon>Bacteria</taxon>
        <taxon>Pseudomonadati</taxon>
        <taxon>Bacteroidota</taxon>
        <taxon>Flavobacteriia</taxon>
        <taxon>Flavobacteriales</taxon>
        <taxon>Flavobacteriaceae</taxon>
        <taxon>Flavobacterium</taxon>
    </lineage>
</organism>
<dbReference type="Pfam" id="PF13304">
    <property type="entry name" value="AAA_21"/>
    <property type="match status" value="1"/>
</dbReference>
<evidence type="ECO:0000313" key="2">
    <source>
        <dbReference type="EMBL" id="MWB95899.1"/>
    </source>
</evidence>
<gene>
    <name evidence="2" type="ORF">GON26_16150</name>
</gene>
<comment type="caution">
    <text evidence="2">The sequence shown here is derived from an EMBL/GenBank/DDBJ whole genome shotgun (WGS) entry which is preliminary data.</text>
</comment>
<dbReference type="PANTHER" id="PTHR32182:SF22">
    <property type="entry name" value="ATP-DEPENDENT ENDONUCLEASE, OLD FAMILY-RELATED"/>
    <property type="match status" value="1"/>
</dbReference>
<dbReference type="GO" id="GO:0006302">
    <property type="term" value="P:double-strand break repair"/>
    <property type="evidence" value="ECO:0007669"/>
    <property type="project" value="TreeGrafter"/>
</dbReference>
<evidence type="ECO:0000313" key="3">
    <source>
        <dbReference type="Proteomes" id="UP000471501"/>
    </source>
</evidence>
<dbReference type="Gene3D" id="3.40.50.300">
    <property type="entry name" value="P-loop containing nucleotide triphosphate hydrolases"/>
    <property type="match status" value="1"/>
</dbReference>
<dbReference type="EMBL" id="WSTB01000009">
    <property type="protein sequence ID" value="MWB95899.1"/>
    <property type="molecule type" value="Genomic_DNA"/>
</dbReference>
<dbReference type="SUPFAM" id="SSF52540">
    <property type="entry name" value="P-loop containing nucleoside triphosphate hydrolases"/>
    <property type="match status" value="1"/>
</dbReference>
<feature type="domain" description="ATPase AAA-type core" evidence="1">
    <location>
        <begin position="28"/>
        <end position="328"/>
    </location>
</feature>
<keyword evidence="3" id="KW-1185">Reference proteome</keyword>
<sequence>MENNHLTYFKIENFKKFDSLEVNDIGQFNLIVGDNNVGKTCLLEALLIDEDIDKCIENLHNTLCKRNLHLHPKRINSKNPIFPDKNYFDYLKNNVSNKFITINWKNDNSSFNFKFEDKKIEELTELDFEKEVKNNYDIGRPNLWIKTYINDEFNNLQFMYLDDFRTKFSHGYQPFISKDAGFNVDVNRYYAEEIGLGENESISSDLDDDFINFKIKSLSYNDQQDFIKTLSIFFEDIENVMLKSYFNRDILSLKLKRNEDYLPITYFGDGVNQYIRYILEIYKCKNNPIMIDEIATGVHYSKMENFWINIFKICRELEVQLFATTHSQECTEAYVNASATLNITSDIRLIKLEESSNKEKIYASTFTHNQISAGLDSNVELRG</sequence>
<accession>A0A6I4NW70</accession>
<dbReference type="GO" id="GO:0005524">
    <property type="term" value="F:ATP binding"/>
    <property type="evidence" value="ECO:0007669"/>
    <property type="project" value="InterPro"/>
</dbReference>
<proteinExistence type="predicted"/>
<protein>
    <submittedName>
        <fullName evidence="2">AAA family ATPase</fullName>
    </submittedName>
</protein>
<evidence type="ECO:0000259" key="1">
    <source>
        <dbReference type="Pfam" id="PF13304"/>
    </source>
</evidence>